<protein>
    <submittedName>
        <fullName evidence="1">Uncharacterized protein</fullName>
    </submittedName>
</protein>
<dbReference type="CDD" id="cd00063">
    <property type="entry name" value="FN3"/>
    <property type="match status" value="1"/>
</dbReference>
<reference evidence="1 2" key="1">
    <citation type="submission" date="2023-03" db="EMBL/GenBank/DDBJ databases">
        <title>Genome insight into feeding habits of ladybird beetles.</title>
        <authorList>
            <person name="Li H.-S."/>
            <person name="Huang Y.-H."/>
            <person name="Pang H."/>
        </authorList>
    </citation>
    <scope>NUCLEOTIDE SEQUENCE [LARGE SCALE GENOMIC DNA]</scope>
    <source>
        <strain evidence="1">SYSU_2023b</strain>
        <tissue evidence="1">Whole body</tissue>
    </source>
</reference>
<organism evidence="1 2">
    <name type="scientific">Henosepilachna vigintioctopunctata</name>
    <dbReference type="NCBI Taxonomy" id="420089"/>
    <lineage>
        <taxon>Eukaryota</taxon>
        <taxon>Metazoa</taxon>
        <taxon>Ecdysozoa</taxon>
        <taxon>Arthropoda</taxon>
        <taxon>Hexapoda</taxon>
        <taxon>Insecta</taxon>
        <taxon>Pterygota</taxon>
        <taxon>Neoptera</taxon>
        <taxon>Endopterygota</taxon>
        <taxon>Coleoptera</taxon>
        <taxon>Polyphaga</taxon>
        <taxon>Cucujiformia</taxon>
        <taxon>Coccinelloidea</taxon>
        <taxon>Coccinellidae</taxon>
        <taxon>Epilachninae</taxon>
        <taxon>Epilachnini</taxon>
        <taxon>Henosepilachna</taxon>
    </lineage>
</organism>
<sequence>MDYGSVMCWAMNIAGNQLEPCIFHIVIAGKPDPPFNCTIQNATSDSLEVNCLEGFDGGLPQFSVLEVYDQLTDVVQANVSSKFPSFTIDGLEAGKLLKIVIYAANAREEVILLFWKGTHSMAQKNKQCYH</sequence>
<dbReference type="PANTHER" id="PTHR23278:SF19">
    <property type="entry name" value="OBSCURIN"/>
    <property type="match status" value="1"/>
</dbReference>
<dbReference type="AlphaFoldDB" id="A0AAW1TPN3"/>
<accession>A0AAW1TPN3</accession>
<comment type="caution">
    <text evidence="1">The sequence shown here is derived from an EMBL/GenBank/DDBJ whole genome shotgun (WGS) entry which is preliminary data.</text>
</comment>
<gene>
    <name evidence="1" type="ORF">WA026_002857</name>
</gene>
<name>A0AAW1TPN3_9CUCU</name>
<evidence type="ECO:0000313" key="2">
    <source>
        <dbReference type="Proteomes" id="UP001431783"/>
    </source>
</evidence>
<dbReference type="InterPro" id="IPR003961">
    <property type="entry name" value="FN3_dom"/>
</dbReference>
<evidence type="ECO:0000313" key="1">
    <source>
        <dbReference type="EMBL" id="KAK9869099.1"/>
    </source>
</evidence>
<dbReference type="InterPro" id="IPR036116">
    <property type="entry name" value="FN3_sf"/>
</dbReference>
<keyword evidence="2" id="KW-1185">Reference proteome</keyword>
<dbReference type="PANTHER" id="PTHR23278">
    <property type="entry name" value="SIDESTEP PROTEIN"/>
    <property type="match status" value="1"/>
</dbReference>
<dbReference type="EMBL" id="JARQZJ010000001">
    <property type="protein sequence ID" value="KAK9869099.1"/>
    <property type="molecule type" value="Genomic_DNA"/>
</dbReference>
<proteinExistence type="predicted"/>
<dbReference type="Proteomes" id="UP001431783">
    <property type="component" value="Unassembled WGS sequence"/>
</dbReference>
<dbReference type="SUPFAM" id="SSF49265">
    <property type="entry name" value="Fibronectin type III"/>
    <property type="match status" value="1"/>
</dbReference>